<keyword evidence="4" id="KW-0312">Gluconeogenesis</keyword>
<dbReference type="CDD" id="cd07067">
    <property type="entry name" value="HP_PGM_like"/>
    <property type="match status" value="1"/>
</dbReference>
<comment type="function">
    <text evidence="4 8">Catalyzes the interconversion of 2-phosphoglycerate and 3-phosphoglycerate.</text>
</comment>
<feature type="binding site" evidence="4 6">
    <location>
        <position position="98"/>
    </location>
    <ligand>
        <name>substrate</name>
    </ligand>
</feature>
<dbReference type="PANTHER" id="PTHR11931">
    <property type="entry name" value="PHOSPHOGLYCERATE MUTASE"/>
    <property type="match status" value="1"/>
</dbReference>
<dbReference type="NCBIfam" id="TIGR01258">
    <property type="entry name" value="pgm_1"/>
    <property type="match status" value="1"/>
</dbReference>
<keyword evidence="3 4" id="KW-0413">Isomerase</keyword>
<dbReference type="EMBL" id="BCMH01000004">
    <property type="protein sequence ID" value="GAX03268.1"/>
    <property type="molecule type" value="Genomic_DNA"/>
</dbReference>
<dbReference type="InterPro" id="IPR013078">
    <property type="entry name" value="His_Pase_superF_clade-1"/>
</dbReference>
<evidence type="ECO:0000256" key="7">
    <source>
        <dbReference type="PIRSR" id="PIRSR613078-3"/>
    </source>
</evidence>
<evidence type="ECO:0000313" key="10">
    <source>
        <dbReference type="Proteomes" id="UP000198430"/>
    </source>
</evidence>
<feature type="binding site" evidence="4 6">
    <location>
        <begin position="87"/>
        <end position="90"/>
    </location>
    <ligand>
        <name>substrate</name>
    </ligand>
</feature>
<dbReference type="InterPro" id="IPR005952">
    <property type="entry name" value="Phosphogly_mut1"/>
</dbReference>
<dbReference type="SMART" id="SM00855">
    <property type="entry name" value="PGAM"/>
    <property type="match status" value="1"/>
</dbReference>
<comment type="caution">
    <text evidence="9">The sequence shown here is derived from an EMBL/GenBank/DDBJ whole genome shotgun (WGS) entry which is preliminary data.</text>
</comment>
<dbReference type="GO" id="GO:0006094">
    <property type="term" value="P:gluconeogenesis"/>
    <property type="evidence" value="ECO:0007669"/>
    <property type="project" value="UniProtKB-UniRule"/>
</dbReference>
<keyword evidence="2 4" id="KW-0324">Glycolysis</keyword>
<evidence type="ECO:0000256" key="1">
    <source>
        <dbReference type="ARBA" id="ARBA00006717"/>
    </source>
</evidence>
<dbReference type="InterPro" id="IPR029033">
    <property type="entry name" value="His_PPase_superfam"/>
</dbReference>
<dbReference type="RefSeq" id="WP_089088245.1">
    <property type="nucleotide sequence ID" value="NZ_BCMH01000004.1"/>
</dbReference>
<feature type="site" description="Transition state stabilizer" evidence="4 7">
    <location>
        <position position="176"/>
    </location>
</feature>
<dbReference type="SUPFAM" id="SSF53254">
    <property type="entry name" value="Phosphoglycerate mutase-like"/>
    <property type="match status" value="1"/>
</dbReference>
<dbReference type="InterPro" id="IPR001345">
    <property type="entry name" value="PG/BPGM_mutase_AS"/>
</dbReference>
<comment type="caution">
    <text evidence="4">Lacks conserved residue(s) required for the propagation of feature annotation.</text>
</comment>
<gene>
    <name evidence="9" type="primary">gpmA_1</name>
    <name evidence="4" type="synonym">gpmA</name>
    <name evidence="9" type="ORF">IWT140_00869</name>
</gene>
<name>A0A1Z5INQ5_9LACO</name>
<proteinExistence type="inferred from homology"/>
<dbReference type="UniPathway" id="UPA00109">
    <property type="reaction ID" value="UER00186"/>
</dbReference>
<feature type="active site" description="Proton donor/acceptor" evidence="4 5">
    <location>
        <position position="87"/>
    </location>
</feature>
<comment type="catalytic activity">
    <reaction evidence="4 8">
        <text>(2R)-2-phosphoglycerate = (2R)-3-phosphoglycerate</text>
        <dbReference type="Rhea" id="RHEA:15901"/>
        <dbReference type="ChEBI" id="CHEBI:58272"/>
        <dbReference type="ChEBI" id="CHEBI:58289"/>
        <dbReference type="EC" id="5.4.2.11"/>
    </reaction>
</comment>
<feature type="binding site" evidence="4 6">
    <location>
        <position position="60"/>
    </location>
    <ligand>
        <name>substrate</name>
    </ligand>
</feature>
<sequence>MVKLVILRHGESQANRDGVFTGWSDVSLTEKGITQAHQAGKAIKQTGLQFDHMHTSMLKRAIITANIVLDEADQLYIPVTKSWRLNERHYGALRGKKKAAVKAEVGEKQFKLWRRSYHVVPPLLAKPDQDPRYEPLGVTEPKGESLEMAYERLMPYWQDEIAPRLLDGHNQLVVAHGSTLRALIKYIDRINDEDIDHLEVPNGVPIIYDFDAQLNVVDKTELSYAAAGH</sequence>
<feature type="binding site" evidence="4 6">
    <location>
        <begin position="8"/>
        <end position="15"/>
    </location>
    <ligand>
        <name>substrate</name>
    </ligand>
</feature>
<dbReference type="GO" id="GO:0004619">
    <property type="term" value="F:phosphoglycerate mutase activity"/>
    <property type="evidence" value="ECO:0007669"/>
    <property type="project" value="UniProtKB-UniRule"/>
</dbReference>
<evidence type="ECO:0000256" key="5">
    <source>
        <dbReference type="PIRSR" id="PIRSR613078-1"/>
    </source>
</evidence>
<dbReference type="Gene3D" id="3.40.50.1240">
    <property type="entry name" value="Phosphoglycerate mutase-like"/>
    <property type="match status" value="1"/>
</dbReference>
<dbReference type="Proteomes" id="UP000198430">
    <property type="component" value="Unassembled WGS sequence"/>
</dbReference>
<dbReference type="PROSITE" id="PS00175">
    <property type="entry name" value="PG_MUTASE"/>
    <property type="match status" value="1"/>
</dbReference>
<organism evidence="9 10">
    <name type="scientific">Secundilactobacillus pentosiphilus</name>
    <dbReference type="NCBI Taxonomy" id="1714682"/>
    <lineage>
        <taxon>Bacteria</taxon>
        <taxon>Bacillati</taxon>
        <taxon>Bacillota</taxon>
        <taxon>Bacilli</taxon>
        <taxon>Lactobacillales</taxon>
        <taxon>Lactobacillaceae</taxon>
        <taxon>Secundilactobacillus</taxon>
    </lineage>
</organism>
<dbReference type="PIRSF" id="PIRSF000709">
    <property type="entry name" value="6PFK_2-Ptase"/>
    <property type="match status" value="1"/>
</dbReference>
<evidence type="ECO:0000256" key="8">
    <source>
        <dbReference type="RuleBase" id="RU004512"/>
    </source>
</evidence>
<feature type="active site" description="Tele-phosphohistidine intermediate" evidence="4 5">
    <location>
        <position position="9"/>
    </location>
</feature>
<comment type="similarity">
    <text evidence="1 4">Belongs to the phosphoglycerate mutase family. BPG-dependent PGAM subfamily.</text>
</comment>
<dbReference type="AlphaFoldDB" id="A0A1Z5INQ5"/>
<keyword evidence="10" id="KW-1185">Reference proteome</keyword>
<dbReference type="Pfam" id="PF00300">
    <property type="entry name" value="His_Phos_1"/>
    <property type="match status" value="1"/>
</dbReference>
<dbReference type="GO" id="GO:0006096">
    <property type="term" value="P:glycolytic process"/>
    <property type="evidence" value="ECO:0007669"/>
    <property type="project" value="UniProtKB-UniRule"/>
</dbReference>
<protein>
    <recommendedName>
        <fullName evidence="4 8">2,3-bisphosphoglycerate-dependent phosphoglycerate mutase</fullName>
        <shortName evidence="4">BPG-dependent PGAM</shortName>
        <shortName evidence="4">PGAM</shortName>
        <shortName evidence="4">Phosphoglyceromutase</shortName>
        <shortName evidence="4">dPGM</shortName>
        <ecNumber evidence="4 8">5.4.2.11</ecNumber>
    </recommendedName>
</protein>
<evidence type="ECO:0000256" key="2">
    <source>
        <dbReference type="ARBA" id="ARBA00023152"/>
    </source>
</evidence>
<accession>A0A1Z5INQ5</accession>
<evidence type="ECO:0000256" key="6">
    <source>
        <dbReference type="PIRSR" id="PIRSR613078-2"/>
    </source>
</evidence>
<evidence type="ECO:0000256" key="4">
    <source>
        <dbReference type="HAMAP-Rule" id="MF_01039"/>
    </source>
</evidence>
<dbReference type="HAMAP" id="MF_01039">
    <property type="entry name" value="PGAM_GpmA"/>
    <property type="match status" value="1"/>
</dbReference>
<feature type="binding site" evidence="4 6">
    <location>
        <begin position="114"/>
        <end position="115"/>
    </location>
    <ligand>
        <name>substrate</name>
    </ligand>
</feature>
<feature type="binding site" evidence="4 6">
    <location>
        <begin position="21"/>
        <end position="22"/>
    </location>
    <ligand>
        <name>substrate</name>
    </ligand>
</feature>
<reference evidence="9 10" key="1">
    <citation type="submission" date="2015-11" db="EMBL/GenBank/DDBJ databases">
        <title>Draft genome sequences of new species of the genus Lactobacillus isolated from orchardgrass silage.</title>
        <authorList>
            <person name="Tohno M."/>
            <person name="Tanizawa Y."/>
            <person name="Arita M."/>
        </authorList>
    </citation>
    <scope>NUCLEOTIDE SEQUENCE [LARGE SCALE GENOMIC DNA]</scope>
    <source>
        <strain evidence="9 10">IWT140</strain>
    </source>
</reference>
<dbReference type="EC" id="5.4.2.11" evidence="4 8"/>
<evidence type="ECO:0000313" key="9">
    <source>
        <dbReference type="EMBL" id="GAX03268.1"/>
    </source>
</evidence>
<comment type="pathway">
    <text evidence="4 8">Carbohydrate degradation; glycolysis; pyruvate from D-glyceraldehyde 3-phosphate: step 3/5.</text>
</comment>
<evidence type="ECO:0000256" key="3">
    <source>
        <dbReference type="ARBA" id="ARBA00023235"/>
    </source>
</evidence>